<proteinExistence type="inferred from homology"/>
<keyword evidence="3" id="KW-0479">Metal-binding</keyword>
<keyword evidence="4" id="KW-0378">Hydrolase</keyword>
<gene>
    <name evidence="6" type="ORF">BCO9919_06231</name>
</gene>
<dbReference type="GO" id="GO:0016787">
    <property type="term" value="F:hydrolase activity"/>
    <property type="evidence" value="ECO:0007669"/>
    <property type="project" value="UniProtKB-KW"/>
</dbReference>
<evidence type="ECO:0000256" key="2">
    <source>
        <dbReference type="ARBA" id="ARBA00010211"/>
    </source>
</evidence>
<dbReference type="InterPro" id="IPR051121">
    <property type="entry name" value="FAH"/>
</dbReference>
<dbReference type="InterPro" id="IPR011234">
    <property type="entry name" value="Fumarylacetoacetase-like_C"/>
</dbReference>
<accession>A0A6J5JSU3</accession>
<dbReference type="Pfam" id="PF01557">
    <property type="entry name" value="FAA_hydrolase"/>
    <property type="match status" value="1"/>
</dbReference>
<evidence type="ECO:0000313" key="6">
    <source>
        <dbReference type="EMBL" id="CAB3974368.1"/>
    </source>
</evidence>
<dbReference type="SUPFAM" id="SSF56529">
    <property type="entry name" value="FAH"/>
    <property type="match status" value="1"/>
</dbReference>
<evidence type="ECO:0000259" key="5">
    <source>
        <dbReference type="Pfam" id="PF01557"/>
    </source>
</evidence>
<evidence type="ECO:0000256" key="1">
    <source>
        <dbReference type="ARBA" id="ARBA00001946"/>
    </source>
</evidence>
<dbReference type="InterPro" id="IPR036663">
    <property type="entry name" value="Fumarylacetoacetase_C_sf"/>
</dbReference>
<dbReference type="RefSeq" id="WP_175240562.1">
    <property type="nucleotide sequence ID" value="NZ_CABWIK020000057.1"/>
</dbReference>
<sequence>MNYKIFQFRPSSGSPELGIVVADKAYRLSDCTLETYLTDVAAQHERMKELALRIAEGAELPETIDIGATRLVAPTLETATIYACGANYRDHVEAMAKVMNTVVNDPRASGAPPFFFMIPGRTGLAGHGEYVNYPSGVKRLDFEGELAVIIGRRARNVSEADALSYVAGYSCANDLSARDRLVRPQEDASSPFRFDWIGAKVFPQSCPIGPVLTPSEYIADPEDLAIKTWVNDELRQDSNTKNHIYSISEQIAFLSSRFDLLPGDVLITGTPAGVGAENGRFLSKGDKIKIEIAGLGALSTRIA</sequence>
<dbReference type="Gene3D" id="3.90.850.10">
    <property type="entry name" value="Fumarylacetoacetase-like, C-terminal domain"/>
    <property type="match status" value="1"/>
</dbReference>
<protein>
    <submittedName>
        <fullName evidence="6">5-oxopent-3-ene-1,2,5-tricarboxylate decarboxylase</fullName>
    </submittedName>
</protein>
<dbReference type="EMBL" id="CABWIK020000057">
    <property type="protein sequence ID" value="CAB3974368.1"/>
    <property type="molecule type" value="Genomic_DNA"/>
</dbReference>
<dbReference type="PANTHER" id="PTHR42796">
    <property type="entry name" value="FUMARYLACETOACETATE HYDROLASE DOMAIN-CONTAINING PROTEIN 2A-RELATED"/>
    <property type="match status" value="1"/>
</dbReference>
<dbReference type="GO" id="GO:0046872">
    <property type="term" value="F:metal ion binding"/>
    <property type="evidence" value="ECO:0007669"/>
    <property type="project" value="UniProtKB-KW"/>
</dbReference>
<dbReference type="PANTHER" id="PTHR42796:SF4">
    <property type="entry name" value="FUMARYLACETOACETATE HYDROLASE DOMAIN-CONTAINING PROTEIN 2A"/>
    <property type="match status" value="1"/>
</dbReference>
<organism evidence="6 7">
    <name type="scientific">Burkholderia cenocepacia</name>
    <dbReference type="NCBI Taxonomy" id="95486"/>
    <lineage>
        <taxon>Bacteria</taxon>
        <taxon>Pseudomonadati</taxon>
        <taxon>Pseudomonadota</taxon>
        <taxon>Betaproteobacteria</taxon>
        <taxon>Burkholderiales</taxon>
        <taxon>Burkholderiaceae</taxon>
        <taxon>Burkholderia</taxon>
        <taxon>Burkholderia cepacia complex</taxon>
    </lineage>
</organism>
<reference evidence="6 7" key="1">
    <citation type="submission" date="2020-04" db="EMBL/GenBank/DDBJ databases">
        <authorList>
            <person name="Depoorter E."/>
        </authorList>
    </citation>
    <scope>NUCLEOTIDE SEQUENCE [LARGE SCALE GENOMIC DNA]</scope>
    <source>
        <strain evidence="6 7">BCC0132</strain>
    </source>
</reference>
<dbReference type="AlphaFoldDB" id="A0A6J5JSU3"/>
<name>A0A6J5JSU3_9BURK</name>
<evidence type="ECO:0000256" key="3">
    <source>
        <dbReference type="ARBA" id="ARBA00022723"/>
    </source>
</evidence>
<dbReference type="Proteomes" id="UP000494322">
    <property type="component" value="Unassembled WGS sequence"/>
</dbReference>
<evidence type="ECO:0000313" key="7">
    <source>
        <dbReference type="Proteomes" id="UP000494322"/>
    </source>
</evidence>
<feature type="domain" description="Fumarylacetoacetase-like C-terminal" evidence="5">
    <location>
        <begin position="80"/>
        <end position="302"/>
    </location>
</feature>
<evidence type="ECO:0000256" key="4">
    <source>
        <dbReference type="ARBA" id="ARBA00022801"/>
    </source>
</evidence>
<comment type="similarity">
    <text evidence="2">Belongs to the FAH family.</text>
</comment>
<comment type="cofactor">
    <cofactor evidence="1">
        <name>Mg(2+)</name>
        <dbReference type="ChEBI" id="CHEBI:18420"/>
    </cofactor>
</comment>
<dbReference type="GO" id="GO:0019628">
    <property type="term" value="P:urate catabolic process"/>
    <property type="evidence" value="ECO:0007669"/>
    <property type="project" value="UniProtKB-UniPathway"/>
</dbReference>
<dbReference type="UniPathway" id="UPA00394"/>